<dbReference type="EMBL" id="BANI01000141">
    <property type="protein sequence ID" value="GAN97280.1"/>
    <property type="molecule type" value="Genomic_DNA"/>
</dbReference>
<organism evidence="1 2">
    <name type="scientific">Komagataeibacter europaeus NBRC 3261</name>
    <dbReference type="NCBI Taxonomy" id="1234669"/>
    <lineage>
        <taxon>Bacteria</taxon>
        <taxon>Pseudomonadati</taxon>
        <taxon>Pseudomonadota</taxon>
        <taxon>Alphaproteobacteria</taxon>
        <taxon>Acetobacterales</taxon>
        <taxon>Acetobacteraceae</taxon>
        <taxon>Komagataeibacter</taxon>
    </lineage>
</organism>
<comment type="caution">
    <text evidence="1">The sequence shown here is derived from an EMBL/GenBank/DDBJ whole genome shotgun (WGS) entry which is preliminary data.</text>
</comment>
<dbReference type="GO" id="GO:0000271">
    <property type="term" value="P:polysaccharide biosynthetic process"/>
    <property type="evidence" value="ECO:0007669"/>
    <property type="project" value="InterPro"/>
</dbReference>
<proteinExistence type="predicted"/>
<dbReference type="Pfam" id="PF05159">
    <property type="entry name" value="Capsule_synth"/>
    <property type="match status" value="1"/>
</dbReference>
<dbReference type="GO" id="GO:0015774">
    <property type="term" value="P:polysaccharide transport"/>
    <property type="evidence" value="ECO:0007669"/>
    <property type="project" value="InterPro"/>
</dbReference>
<reference evidence="1 2" key="1">
    <citation type="submission" date="2012-11" db="EMBL/GenBank/DDBJ databases">
        <title>Whole genome sequence of Gluconacetobacter europaeus NBRC3261.</title>
        <authorList>
            <person name="Azuma Y."/>
            <person name="Higashiura N."/>
            <person name="Hirakawa H."/>
            <person name="Matsushita K."/>
        </authorList>
    </citation>
    <scope>NUCLEOTIDE SEQUENCE [LARGE SCALE GENOMIC DNA]</scope>
    <source>
        <strain evidence="1 2">NBRC 3261</strain>
    </source>
</reference>
<dbReference type="InterPro" id="IPR007833">
    <property type="entry name" value="Capsule_polysaccharide_synth"/>
</dbReference>
<dbReference type="CDD" id="cd16439">
    <property type="entry name" value="beta_Kdo_transferase_KpsC_2"/>
    <property type="match status" value="1"/>
</dbReference>
<evidence type="ECO:0000313" key="2">
    <source>
        <dbReference type="Proteomes" id="UP000032675"/>
    </source>
</evidence>
<dbReference type="Proteomes" id="UP000032675">
    <property type="component" value="Unassembled WGS sequence"/>
</dbReference>
<protein>
    <submittedName>
        <fullName evidence="1">Capsule polysaccharide export protein</fullName>
    </submittedName>
</protein>
<evidence type="ECO:0000313" key="1">
    <source>
        <dbReference type="EMBL" id="GAN97280.1"/>
    </source>
</evidence>
<gene>
    <name evidence="1" type="ORF">Geu3261_0160_005</name>
</gene>
<name>A0A0D6Q2T4_KOMEU</name>
<sequence>MLVSPAAYGAAARVARRHGILHLHEPVDPHGLLDHAGEIHELGQGEIGDLAALRGLVAMRYVSADHGRRVDGREVARRLIEEWCYYDPFTGRHTTIDRILALQALWRRIIDANRQIGACVGMSLWKRGRIANFFSVPPTHIPFVRWASTAVRRCARQDKAIATWATRMPSGLMKQAYNANVPIWRVEDGFIRSVGLGSGLQMPASIFVDRHGIYYDPSEPSDLEYILATAQFDTQLKIRAAALIDHVVQKGISKYGRSDGNYFHDWYAKSQGRRILLVPGQVGDDLSVVKGGGNIGGNLELLQAVRQHNPDAFVIYRPHPDVTAGHRAGYLTEDVILTYADYVSTGGSITDMMAAVDEIHTLTSLAGFEGLMRQRKVVTYGCPFYAGWGLTTDRGEIPTRRRGRLLTLEELVAGALILYPRYVDPLTLIPCEVETVIERFGDMRAWRPTMLMRIKAMQGRMKAMMAR</sequence>
<accession>A0A0D6Q2T4</accession>
<dbReference type="AlphaFoldDB" id="A0A0D6Q2T4"/>